<gene>
    <name evidence="2" type="ORF">AVEN_193243_1</name>
</gene>
<keyword evidence="3" id="KW-1185">Reference proteome</keyword>
<evidence type="ECO:0000313" key="3">
    <source>
        <dbReference type="Proteomes" id="UP000499080"/>
    </source>
</evidence>
<dbReference type="AlphaFoldDB" id="A0A4Y2BHC6"/>
<reference evidence="2 3" key="1">
    <citation type="journal article" date="2019" name="Sci. Rep.">
        <title>Orb-weaving spider Araneus ventricosus genome elucidates the spidroin gene catalogue.</title>
        <authorList>
            <person name="Kono N."/>
            <person name="Nakamura H."/>
            <person name="Ohtoshi R."/>
            <person name="Moran D.A.P."/>
            <person name="Shinohara A."/>
            <person name="Yoshida Y."/>
            <person name="Fujiwara M."/>
            <person name="Mori M."/>
            <person name="Tomita M."/>
            <person name="Arakawa K."/>
        </authorList>
    </citation>
    <scope>NUCLEOTIDE SEQUENCE [LARGE SCALE GENOMIC DNA]</scope>
</reference>
<proteinExistence type="predicted"/>
<dbReference type="EMBL" id="BGPR01159765">
    <property type="protein sequence ID" value="GBL91448.1"/>
    <property type="molecule type" value="Genomic_DNA"/>
</dbReference>
<sequence>FHGGRGGVVVRSRLWGRRVPGSYPDSTDDPPCIGPAAR</sequence>
<feature type="region of interest" description="Disordered" evidence="1">
    <location>
        <begin position="18"/>
        <end position="38"/>
    </location>
</feature>
<evidence type="ECO:0000313" key="2">
    <source>
        <dbReference type="EMBL" id="GBL91448.1"/>
    </source>
</evidence>
<evidence type="ECO:0000256" key="1">
    <source>
        <dbReference type="SAM" id="MobiDB-lite"/>
    </source>
</evidence>
<feature type="non-terminal residue" evidence="2">
    <location>
        <position position="1"/>
    </location>
</feature>
<accession>A0A4Y2BHC6</accession>
<name>A0A4Y2BHC6_ARAVE</name>
<dbReference type="Proteomes" id="UP000499080">
    <property type="component" value="Unassembled WGS sequence"/>
</dbReference>
<protein>
    <submittedName>
        <fullName evidence="2">Uncharacterized protein</fullName>
    </submittedName>
</protein>
<organism evidence="2 3">
    <name type="scientific">Araneus ventricosus</name>
    <name type="common">Orbweaver spider</name>
    <name type="synonym">Epeira ventricosa</name>
    <dbReference type="NCBI Taxonomy" id="182803"/>
    <lineage>
        <taxon>Eukaryota</taxon>
        <taxon>Metazoa</taxon>
        <taxon>Ecdysozoa</taxon>
        <taxon>Arthropoda</taxon>
        <taxon>Chelicerata</taxon>
        <taxon>Arachnida</taxon>
        <taxon>Araneae</taxon>
        <taxon>Araneomorphae</taxon>
        <taxon>Entelegynae</taxon>
        <taxon>Araneoidea</taxon>
        <taxon>Araneidae</taxon>
        <taxon>Araneus</taxon>
    </lineage>
</organism>
<comment type="caution">
    <text evidence="2">The sequence shown here is derived from an EMBL/GenBank/DDBJ whole genome shotgun (WGS) entry which is preliminary data.</text>
</comment>